<organism evidence="5 6">
    <name type="scientific">Nitrosococcus wardiae</name>
    <dbReference type="NCBI Taxonomy" id="1814290"/>
    <lineage>
        <taxon>Bacteria</taxon>
        <taxon>Pseudomonadati</taxon>
        <taxon>Pseudomonadota</taxon>
        <taxon>Gammaproteobacteria</taxon>
        <taxon>Chromatiales</taxon>
        <taxon>Chromatiaceae</taxon>
        <taxon>Nitrosococcus</taxon>
    </lineage>
</organism>
<dbReference type="Gene3D" id="1.10.287.110">
    <property type="entry name" value="DnaJ domain"/>
    <property type="match status" value="1"/>
</dbReference>
<evidence type="ECO:0000256" key="1">
    <source>
        <dbReference type="ARBA" id="ARBA00023186"/>
    </source>
</evidence>
<sequence length="515" mass="57170">MPEFPEALIALLLAAYREPLRYQKQLKGPLPAPFQQVLRLAAGKASPEIRSLEARWKSSPEELRKAAIFYIEQSCLAGEKDPYRILGLNPGADFHKIRAHYHLLMLLFHPDRAEASLSWRDVYAVRVNEAYRQLRQADSRQAYRWEAKTPKAGGKNLAPTYFYRHQQSQRKKKHFLLYLVQRFPRSIRYLPQIILGSGIGITALLMVNLYLARTTEETARVPLQPEKKALPQGLSSGGERAMKGKDLPHPSQEKEAPLSQGDEKGVETALRENPPLSKEANAVEKNSVERSLTVPKTSSEKKKPARSSPDQALAAKSRPVSQNSAPEGRFSSGTGGGRGEPQLTAKAQPSSVDRESKLEPLVKTKDSTGEGEKAASATLSGAVPMPEKNHAPGTMLPQALQHLLRRFVTTYQRGDLEGFLILFSADASTNDYAGKPALRQDYARFFSSTQARELQLSNLRWQVEGDTAQGKGRYLVQVSKASGTVESQGQIHFQVQSREGAPLITGLFNTVDRVR</sequence>
<protein>
    <submittedName>
        <fullName evidence="5">Molecular chaperone DnaJ</fullName>
    </submittedName>
</protein>
<gene>
    <name evidence="5" type="ORF">E3U44_16775</name>
</gene>
<feature type="domain" description="J" evidence="4">
    <location>
        <begin position="81"/>
        <end position="147"/>
    </location>
</feature>
<dbReference type="RefSeq" id="WP_134359234.1">
    <property type="nucleotide sequence ID" value="NZ_CP038033.1"/>
</dbReference>
<feature type="region of interest" description="Disordered" evidence="2">
    <location>
        <begin position="222"/>
        <end position="393"/>
    </location>
</feature>
<feature type="compositionally biased region" description="Basic and acidic residues" evidence="2">
    <location>
        <begin position="240"/>
        <end position="270"/>
    </location>
</feature>
<keyword evidence="3" id="KW-0472">Membrane</keyword>
<dbReference type="OrthoDB" id="9782583at2"/>
<evidence type="ECO:0000259" key="4">
    <source>
        <dbReference type="PROSITE" id="PS50076"/>
    </source>
</evidence>
<feature type="transmembrane region" description="Helical" evidence="3">
    <location>
        <begin position="189"/>
        <end position="211"/>
    </location>
</feature>
<feature type="compositionally biased region" description="Basic and acidic residues" evidence="2">
    <location>
        <begin position="352"/>
        <end position="373"/>
    </location>
</feature>
<dbReference type="CDD" id="cd06257">
    <property type="entry name" value="DnaJ"/>
    <property type="match status" value="1"/>
</dbReference>
<name>A0A4P7C2S4_9GAMM</name>
<dbReference type="KEGG" id="nwr:E3U44_16775"/>
<keyword evidence="1" id="KW-0143">Chaperone</keyword>
<evidence type="ECO:0000313" key="6">
    <source>
        <dbReference type="Proteomes" id="UP000294325"/>
    </source>
</evidence>
<evidence type="ECO:0000313" key="5">
    <source>
        <dbReference type="EMBL" id="QBQ55980.1"/>
    </source>
</evidence>
<dbReference type="SMART" id="SM00271">
    <property type="entry name" value="DnaJ"/>
    <property type="match status" value="1"/>
</dbReference>
<dbReference type="SUPFAM" id="SSF46565">
    <property type="entry name" value="Chaperone J-domain"/>
    <property type="match status" value="1"/>
</dbReference>
<accession>A0A4P7C2S4</accession>
<evidence type="ECO:0000256" key="3">
    <source>
        <dbReference type="SAM" id="Phobius"/>
    </source>
</evidence>
<keyword evidence="6" id="KW-1185">Reference proteome</keyword>
<dbReference type="Proteomes" id="UP000294325">
    <property type="component" value="Chromosome"/>
</dbReference>
<evidence type="ECO:0000256" key="2">
    <source>
        <dbReference type="SAM" id="MobiDB-lite"/>
    </source>
</evidence>
<dbReference type="Gene3D" id="3.10.450.50">
    <property type="match status" value="1"/>
</dbReference>
<dbReference type="Pfam" id="PF00226">
    <property type="entry name" value="DnaJ"/>
    <property type="match status" value="1"/>
</dbReference>
<proteinExistence type="predicted"/>
<dbReference type="InterPro" id="IPR036869">
    <property type="entry name" value="J_dom_sf"/>
</dbReference>
<dbReference type="AlphaFoldDB" id="A0A4P7C2S4"/>
<keyword evidence="3" id="KW-1133">Transmembrane helix</keyword>
<reference evidence="5 6" key="1">
    <citation type="submission" date="2019-03" db="EMBL/GenBank/DDBJ databases">
        <title>The genome sequence of Nitrosococcus wardiae strain D1FHST reveals the archetypal metabolic capacity of ammonia-oxidizing Gammaproteobacteria.</title>
        <authorList>
            <person name="Wang L."/>
            <person name="Lim C.K."/>
            <person name="Hanson T.E."/>
            <person name="Dang H."/>
            <person name="Klotz M.G."/>
        </authorList>
    </citation>
    <scope>NUCLEOTIDE SEQUENCE [LARGE SCALE GENOMIC DNA]</scope>
    <source>
        <strain evidence="5 6">D1FHS</strain>
    </source>
</reference>
<dbReference type="InterPro" id="IPR032710">
    <property type="entry name" value="NTF2-like_dom_sf"/>
</dbReference>
<dbReference type="PROSITE" id="PS50076">
    <property type="entry name" value="DNAJ_2"/>
    <property type="match status" value="1"/>
</dbReference>
<dbReference type="SUPFAM" id="SSF54427">
    <property type="entry name" value="NTF2-like"/>
    <property type="match status" value="1"/>
</dbReference>
<dbReference type="EMBL" id="CP038033">
    <property type="protein sequence ID" value="QBQ55980.1"/>
    <property type="molecule type" value="Genomic_DNA"/>
</dbReference>
<keyword evidence="3" id="KW-0812">Transmembrane</keyword>
<dbReference type="InterPro" id="IPR001623">
    <property type="entry name" value="DnaJ_domain"/>
</dbReference>